<accession>A0ABU6JXY3</accession>
<dbReference type="EMBL" id="JAYXHS010000001">
    <property type="protein sequence ID" value="MEC5384229.1"/>
    <property type="molecule type" value="Genomic_DNA"/>
</dbReference>
<dbReference type="Gene3D" id="2.120.10.10">
    <property type="match status" value="1"/>
</dbReference>
<evidence type="ECO:0000313" key="1">
    <source>
        <dbReference type="EMBL" id="MEC5384229.1"/>
    </source>
</evidence>
<comment type="caution">
    <text evidence="1">The sequence shown here is derived from an EMBL/GenBank/DDBJ whole genome shotgun (WGS) entry which is preliminary data.</text>
</comment>
<keyword evidence="2" id="KW-1185">Reference proteome</keyword>
<dbReference type="RefSeq" id="WP_327597211.1">
    <property type="nucleotide sequence ID" value="NZ_JAYXHS010000001.1"/>
</dbReference>
<sequence>MPESDSLSRSVNVTSFAPLSLVQGRWQVGKVQRAYGMAIDSVSVSAKGEVFAVAAANKGDDTELKLVLLEQDKLAWQERSTLPGSFGVLTSWVGLRDFIVGKNAIVVNTSSEHEVPRLLYPWGRNKASISGNGVFYSVDGGKSWKRLAMNGYLGLLGLDSRNDRVMWSKGSWYESRDANVYSYGLQ</sequence>
<reference evidence="1 2" key="1">
    <citation type="submission" date="2024-01" db="EMBL/GenBank/DDBJ databases">
        <title>Uliginosibacterium soil sp. nov.</title>
        <authorList>
            <person name="Lv Y."/>
        </authorList>
    </citation>
    <scope>NUCLEOTIDE SEQUENCE [LARGE SCALE GENOMIC DNA]</scope>
    <source>
        <strain evidence="1 2">H3</strain>
    </source>
</reference>
<dbReference type="InterPro" id="IPR036278">
    <property type="entry name" value="Sialidase_sf"/>
</dbReference>
<name>A0ABU6JXY3_9RHOO</name>
<dbReference type="SUPFAM" id="SSF50939">
    <property type="entry name" value="Sialidases"/>
    <property type="match status" value="1"/>
</dbReference>
<protein>
    <recommendedName>
        <fullName evidence="3">Glycosyl hydrolase</fullName>
    </recommendedName>
</protein>
<dbReference type="Proteomes" id="UP001331561">
    <property type="component" value="Unassembled WGS sequence"/>
</dbReference>
<proteinExistence type="predicted"/>
<evidence type="ECO:0008006" key="3">
    <source>
        <dbReference type="Google" id="ProtNLM"/>
    </source>
</evidence>
<organism evidence="1 2">
    <name type="scientific">Uliginosibacterium silvisoli</name>
    <dbReference type="NCBI Taxonomy" id="3114758"/>
    <lineage>
        <taxon>Bacteria</taxon>
        <taxon>Pseudomonadati</taxon>
        <taxon>Pseudomonadota</taxon>
        <taxon>Betaproteobacteria</taxon>
        <taxon>Rhodocyclales</taxon>
        <taxon>Zoogloeaceae</taxon>
        <taxon>Uliginosibacterium</taxon>
    </lineage>
</organism>
<gene>
    <name evidence="1" type="ORF">VVD49_00770</name>
</gene>
<evidence type="ECO:0000313" key="2">
    <source>
        <dbReference type="Proteomes" id="UP001331561"/>
    </source>
</evidence>